<name>A0A371PXB2_STRIH</name>
<dbReference type="Pfam" id="PF13569">
    <property type="entry name" value="DUF4132"/>
    <property type="match status" value="1"/>
</dbReference>
<organism evidence="2 3">
    <name type="scientific">Streptomyces inhibens</name>
    <dbReference type="NCBI Taxonomy" id="2293571"/>
    <lineage>
        <taxon>Bacteria</taxon>
        <taxon>Bacillati</taxon>
        <taxon>Actinomycetota</taxon>
        <taxon>Actinomycetes</taxon>
        <taxon>Kitasatosporales</taxon>
        <taxon>Streptomycetaceae</taxon>
        <taxon>Streptomyces</taxon>
    </lineage>
</organism>
<evidence type="ECO:0000313" key="2">
    <source>
        <dbReference type="EMBL" id="REK87114.1"/>
    </source>
</evidence>
<reference evidence="2 3" key="1">
    <citation type="submission" date="2018-08" db="EMBL/GenBank/DDBJ databases">
        <title>Streptomyces NEAU-D10 sp. nov., a novel Actinomycete isolated from soil.</title>
        <authorList>
            <person name="Jin L."/>
        </authorList>
    </citation>
    <scope>NUCLEOTIDE SEQUENCE [LARGE SCALE GENOMIC DNA]</scope>
    <source>
        <strain evidence="2 3">NEAU-D10</strain>
    </source>
</reference>
<protein>
    <submittedName>
        <fullName evidence="2">DUF4132 domain-containing protein</fullName>
    </submittedName>
</protein>
<keyword evidence="3" id="KW-1185">Reference proteome</keyword>
<feature type="domain" description="DUF4132" evidence="1">
    <location>
        <begin position="386"/>
        <end position="557"/>
    </location>
</feature>
<sequence length="748" mass="81527">MDELSPHAAQLRAALARHDAEGDGDVWAACAQLTPVELGALLPVVYRTLADESAPDHARRAAREVTWTKVQPSFTAATLTDLYAALAESPRPTDVRYAAGALLRCTEPWDQEALAEHAAILVKVAMRRADATADAALAVAALAGPVVEKELAACLRAVYDDSPLRRAEVEVILATGPSERALIAEDRRYGPTWGDWPPLPDRGVEQPADALHAELARRVLRAAADHLAALHAGRIPYVADKAFTPADTDTLRRAARLALRRDEPWAGEALATVLPQVAVAPTSAKTLPSQGACIALAQAVEACPTPEALAALREARRVVRHAGVTKKLDRALRRAERNLGRRPETVLRLPDLGYGTDGGRRIPCGAYTAVLTVTDEATLGWERADGSALKSLPAAARRDHPEEVAAARDLLGKTRSQIRTLIRGLEGGFAEGTVYRYGRWRDALATHPVARGTARRLIWEVEHAPGEWRAMLPAAGPSDFAEPGPSDAVRLWHPARATPAERHFWRDRIAALRLRQPFRQAYREHYRPPETGHSTAMFHGHLVRVEAVLGLAVRQGWNIEDDELALPVGDMKARLGIAGSLYPGATGWAEAQDVSLHRADGTPQPLADVDAVRLSETLRSVDLLISTGSFAWCDTHAHDRDARQALDRLYTLPLGRTARLRREAVRRILAEHLASGRIELGDRQLRLDGYDIHLATGRVTRDGDPVDISLPQGRQAVPLPFLPYDEALLERVVRTVGHLMDDGPHGRG</sequence>
<gene>
    <name evidence="2" type="ORF">DY245_28605</name>
</gene>
<dbReference type="Proteomes" id="UP000262477">
    <property type="component" value="Unassembled WGS sequence"/>
</dbReference>
<evidence type="ECO:0000259" key="1">
    <source>
        <dbReference type="Pfam" id="PF13569"/>
    </source>
</evidence>
<dbReference type="OrthoDB" id="9763697at2"/>
<dbReference type="RefSeq" id="WP_128510101.1">
    <property type="nucleotide sequence ID" value="NZ_QUAC01000227.1"/>
</dbReference>
<dbReference type="InterPro" id="IPR025406">
    <property type="entry name" value="DUF4132"/>
</dbReference>
<dbReference type="AlphaFoldDB" id="A0A371PXB2"/>
<evidence type="ECO:0000313" key="3">
    <source>
        <dbReference type="Proteomes" id="UP000262477"/>
    </source>
</evidence>
<proteinExistence type="predicted"/>
<comment type="caution">
    <text evidence="2">The sequence shown here is derived from an EMBL/GenBank/DDBJ whole genome shotgun (WGS) entry which is preliminary data.</text>
</comment>
<dbReference type="EMBL" id="QUAC01000227">
    <property type="protein sequence ID" value="REK87114.1"/>
    <property type="molecule type" value="Genomic_DNA"/>
</dbReference>
<accession>A0A371PXB2</accession>